<dbReference type="Proteomes" id="UP000266568">
    <property type="component" value="Unassembled WGS sequence"/>
</dbReference>
<feature type="chain" id="PRO_5017406160" description="Hemolysin" evidence="1">
    <location>
        <begin position="22"/>
        <end position="84"/>
    </location>
</feature>
<keyword evidence="3" id="KW-1185">Reference proteome</keyword>
<evidence type="ECO:0008006" key="4">
    <source>
        <dbReference type="Google" id="ProtNLM"/>
    </source>
</evidence>
<evidence type="ECO:0000256" key="1">
    <source>
        <dbReference type="SAM" id="SignalP"/>
    </source>
</evidence>
<feature type="signal peptide" evidence="1">
    <location>
        <begin position="1"/>
        <end position="21"/>
    </location>
</feature>
<evidence type="ECO:0000313" key="2">
    <source>
        <dbReference type="EMBL" id="RIA36613.1"/>
    </source>
</evidence>
<dbReference type="PROSITE" id="PS51257">
    <property type="entry name" value="PROKAR_LIPOPROTEIN"/>
    <property type="match status" value="1"/>
</dbReference>
<reference evidence="2 3" key="1">
    <citation type="submission" date="2018-08" db="EMBL/GenBank/DDBJ databases">
        <title>Genomic Encyclopedia of Type Strains, Phase IV (KMG-IV): sequencing the most valuable type-strain genomes for metagenomic binning, comparative biology and taxonomic classification.</title>
        <authorList>
            <person name="Goeker M."/>
        </authorList>
    </citation>
    <scope>NUCLEOTIDE SEQUENCE [LARGE SCALE GENOMIC DNA]</scope>
    <source>
        <strain evidence="2 3">DSM 25527</strain>
    </source>
</reference>
<dbReference type="InterPro" id="IPR005590">
    <property type="entry name" value="DUF333"/>
</dbReference>
<dbReference type="Pfam" id="PF03891">
    <property type="entry name" value="DUF333"/>
    <property type="match status" value="1"/>
</dbReference>
<dbReference type="RefSeq" id="WP_245968652.1">
    <property type="nucleotide sequence ID" value="NZ_QXDC01000005.1"/>
</dbReference>
<organism evidence="2 3">
    <name type="scientific">Hephaestia caeni</name>
    <dbReference type="NCBI Taxonomy" id="645617"/>
    <lineage>
        <taxon>Bacteria</taxon>
        <taxon>Pseudomonadati</taxon>
        <taxon>Pseudomonadota</taxon>
        <taxon>Alphaproteobacteria</taxon>
        <taxon>Sphingomonadales</taxon>
        <taxon>Sphingomonadaceae</taxon>
        <taxon>Hephaestia</taxon>
    </lineage>
</organism>
<dbReference type="EMBL" id="QXDC01000005">
    <property type="protein sequence ID" value="RIA36613.1"/>
    <property type="molecule type" value="Genomic_DNA"/>
</dbReference>
<dbReference type="PANTHER" id="PTHR38008:SF2">
    <property type="entry name" value="HEMOLYSIN"/>
    <property type="match status" value="1"/>
</dbReference>
<evidence type="ECO:0000313" key="3">
    <source>
        <dbReference type="Proteomes" id="UP000266568"/>
    </source>
</evidence>
<dbReference type="AlphaFoldDB" id="A0A397NLZ6"/>
<keyword evidence="1" id="KW-0732">Signal</keyword>
<dbReference type="PANTHER" id="PTHR38008">
    <property type="entry name" value="HEMOLYSIN-RELATED"/>
    <property type="match status" value="1"/>
</dbReference>
<protein>
    <recommendedName>
        <fullName evidence="4">Hemolysin</fullName>
    </recommendedName>
</protein>
<sequence>MMKMRGLFLAGCLVAIGGCSAPDATEAPPKTGIANPASEFCVQQGGRVEIRDGANGQTGFCHLPDGKVIEEWEYFRANQPPAES</sequence>
<name>A0A397NLZ6_9SPHN</name>
<comment type="caution">
    <text evidence="2">The sequence shown here is derived from an EMBL/GenBank/DDBJ whole genome shotgun (WGS) entry which is preliminary data.</text>
</comment>
<proteinExistence type="predicted"/>
<accession>A0A397NLZ6</accession>
<gene>
    <name evidence="2" type="ORF">DFR49_3896</name>
</gene>